<dbReference type="InterPro" id="IPR015433">
    <property type="entry name" value="PI3/4_kinase"/>
</dbReference>
<dbReference type="PANTHER" id="PTHR10048:SF22">
    <property type="entry name" value="PHOSPHATIDYLINOSITOL 4-KINASE BETA"/>
    <property type="match status" value="1"/>
</dbReference>
<organism evidence="8">
    <name type="scientific">Micromonas pusilla (strain CCMP1545)</name>
    <name type="common">Picoplanktonic green alga</name>
    <dbReference type="NCBI Taxonomy" id="564608"/>
    <lineage>
        <taxon>Eukaryota</taxon>
        <taxon>Viridiplantae</taxon>
        <taxon>Chlorophyta</taxon>
        <taxon>Mamiellophyceae</taxon>
        <taxon>Mamiellales</taxon>
        <taxon>Mamiellaceae</taxon>
        <taxon>Micromonas</taxon>
    </lineage>
</organism>
<dbReference type="EC" id="2.7.1.67" evidence="2"/>
<proteinExistence type="predicted"/>
<dbReference type="PANTHER" id="PTHR10048">
    <property type="entry name" value="PHOSPHATIDYLINOSITOL KINASE"/>
    <property type="match status" value="1"/>
</dbReference>
<dbReference type="CDD" id="cd05168">
    <property type="entry name" value="PI4Kc_III_beta"/>
    <property type="match status" value="1"/>
</dbReference>
<dbReference type="InterPro" id="IPR000403">
    <property type="entry name" value="PI3/4_kinase_cat_dom"/>
</dbReference>
<feature type="compositionally biased region" description="Low complexity" evidence="5">
    <location>
        <begin position="86"/>
        <end position="98"/>
    </location>
</feature>
<dbReference type="KEGG" id="mpp:MICPUCDRAFT_36377"/>
<dbReference type="STRING" id="564608.C1N646"/>
<feature type="domain" description="PI3K/PI4K catalytic" evidence="6">
    <location>
        <begin position="355"/>
        <end position="627"/>
    </location>
</feature>
<dbReference type="GO" id="GO:0005737">
    <property type="term" value="C:cytoplasm"/>
    <property type="evidence" value="ECO:0007669"/>
    <property type="project" value="TreeGrafter"/>
</dbReference>
<sequence>MADDLCGLSERLAKAPVEGRQQGLRDGIRQVSDGLVEGHTPGAGVIFPMGGVDSRVVRIPAEEAVLLNSREKAPYLLCLEVVSPDGAEGASDEGGSSPTGSMESMVIHDDESGPSWGASPTSAASRAEESRAEAEKILAAAMGAEGAPAARSMKPPLDPSLSSPTAAGGLAANKEKSSDGEHHIFLGGAASVVSAHHRTESFVNISQKVDQALAGVWDGPDEPTVRVSLAVMDARGGGGRSSRSSSQGGESDDGGKSGEHVRVTVFVENPLGRKPPGVKSPPHQRTPSDVGLMEMADFVHKQSWAPPADARDVTALPSPTGADGETTPTKGGTPRDSVNGGVPSPWKRSAGGLGENWVDKVERVRTNSPYGNFPGWSLKPVIIKAGDNCRQELLAIQLARVFQRIYSDAGLPLWLRPFEVIATSTTSAFIEAVTDAPSIHAIKSRAPRGTSLRQHFEAKFGGGGTAGFRVAQRNFVESLAGYSILTYVLQVKDRHNGNILLSDDGHLIHIDFNFMLSTSPGGINFESSPFKLTREYLEVMDSDDAGIASEAFNYYKVLCIQGYLALRRHAERILLLVEMMSASGTPCFKAGPKVLNNLRKRFNLGKTEEQCVEIMLSMISDSIDAWCTRQYDFYQRVLNGIL</sequence>
<dbReference type="SMART" id="SM00146">
    <property type="entry name" value="PI3Kc"/>
    <property type="match status" value="1"/>
</dbReference>
<dbReference type="InterPro" id="IPR018936">
    <property type="entry name" value="PI3/4_kinase_CS"/>
</dbReference>
<accession>C1N646</accession>
<keyword evidence="3" id="KW-0808">Transferase</keyword>
<evidence type="ECO:0000259" key="6">
    <source>
        <dbReference type="PROSITE" id="PS50290"/>
    </source>
</evidence>
<dbReference type="PROSITE" id="PS50290">
    <property type="entry name" value="PI3_4_KINASE_3"/>
    <property type="match status" value="1"/>
</dbReference>
<dbReference type="eggNOG" id="KOG0903">
    <property type="taxonomic scope" value="Eukaryota"/>
</dbReference>
<keyword evidence="4" id="KW-0418">Kinase</keyword>
<feature type="region of interest" description="Disordered" evidence="5">
    <location>
        <begin position="145"/>
        <end position="179"/>
    </location>
</feature>
<keyword evidence="8" id="KW-1185">Reference proteome</keyword>
<dbReference type="PROSITE" id="PS00916">
    <property type="entry name" value="PI3_4_KINASE_2"/>
    <property type="match status" value="1"/>
</dbReference>
<dbReference type="OrthoDB" id="10264149at2759"/>
<comment type="catalytic activity">
    <reaction evidence="1">
        <text>a 1,2-diacyl-sn-glycero-3-phospho-(1D-myo-inositol) + ATP = a 1,2-diacyl-sn-glycero-3-phospho-(1D-myo-inositol 4-phosphate) + ADP + H(+)</text>
        <dbReference type="Rhea" id="RHEA:19877"/>
        <dbReference type="ChEBI" id="CHEBI:15378"/>
        <dbReference type="ChEBI" id="CHEBI:30616"/>
        <dbReference type="ChEBI" id="CHEBI:57880"/>
        <dbReference type="ChEBI" id="CHEBI:58178"/>
        <dbReference type="ChEBI" id="CHEBI:456216"/>
        <dbReference type="EC" id="2.7.1.67"/>
    </reaction>
</comment>
<dbReference type="GO" id="GO:0016020">
    <property type="term" value="C:membrane"/>
    <property type="evidence" value="ECO:0007669"/>
    <property type="project" value="TreeGrafter"/>
</dbReference>
<dbReference type="GeneID" id="9688911"/>
<feature type="region of interest" description="Disordered" evidence="5">
    <location>
        <begin position="233"/>
        <end position="289"/>
    </location>
</feature>
<evidence type="ECO:0000256" key="4">
    <source>
        <dbReference type="ARBA" id="ARBA00022777"/>
    </source>
</evidence>
<feature type="region of interest" description="Disordered" evidence="5">
    <location>
        <begin position="305"/>
        <end position="351"/>
    </location>
</feature>
<evidence type="ECO:0000256" key="3">
    <source>
        <dbReference type="ARBA" id="ARBA00022679"/>
    </source>
</evidence>
<dbReference type="InterPro" id="IPR011009">
    <property type="entry name" value="Kinase-like_dom_sf"/>
</dbReference>
<dbReference type="GO" id="GO:0046854">
    <property type="term" value="P:phosphatidylinositol phosphate biosynthetic process"/>
    <property type="evidence" value="ECO:0007669"/>
    <property type="project" value="InterPro"/>
</dbReference>
<dbReference type="FunFam" id="1.10.1070.11:FF:000016">
    <property type="entry name" value="PIK1p Phosphatidylinositol 4-kinase"/>
    <property type="match status" value="1"/>
</dbReference>
<evidence type="ECO:0000256" key="5">
    <source>
        <dbReference type="SAM" id="MobiDB-lite"/>
    </source>
</evidence>
<reference evidence="7 8" key="1">
    <citation type="journal article" date="2009" name="Science">
        <title>Green evolution and dynamic adaptations revealed by genomes of the marine picoeukaryotes Micromonas.</title>
        <authorList>
            <person name="Worden A.Z."/>
            <person name="Lee J.H."/>
            <person name="Mock T."/>
            <person name="Rouze P."/>
            <person name="Simmons M.P."/>
            <person name="Aerts A.L."/>
            <person name="Allen A.E."/>
            <person name="Cuvelier M.L."/>
            <person name="Derelle E."/>
            <person name="Everett M.V."/>
            <person name="Foulon E."/>
            <person name="Grimwood J."/>
            <person name="Gundlach H."/>
            <person name="Henrissat B."/>
            <person name="Napoli C."/>
            <person name="McDonald S.M."/>
            <person name="Parker M.S."/>
            <person name="Rombauts S."/>
            <person name="Salamov A."/>
            <person name="Von Dassow P."/>
            <person name="Badger J.H."/>
            <person name="Coutinho P.M."/>
            <person name="Demir E."/>
            <person name="Dubchak I."/>
            <person name="Gentemann C."/>
            <person name="Eikrem W."/>
            <person name="Gready J.E."/>
            <person name="John U."/>
            <person name="Lanier W."/>
            <person name="Lindquist E.A."/>
            <person name="Lucas S."/>
            <person name="Mayer K.F."/>
            <person name="Moreau H."/>
            <person name="Not F."/>
            <person name="Otillar R."/>
            <person name="Panaud O."/>
            <person name="Pangilinan J."/>
            <person name="Paulsen I."/>
            <person name="Piegu B."/>
            <person name="Poliakov A."/>
            <person name="Robbens S."/>
            <person name="Schmutz J."/>
            <person name="Toulza E."/>
            <person name="Wyss T."/>
            <person name="Zelensky A."/>
            <person name="Zhou K."/>
            <person name="Armbrust E.V."/>
            <person name="Bhattacharya D."/>
            <person name="Goodenough U.W."/>
            <person name="Van de Peer Y."/>
            <person name="Grigoriev I.V."/>
        </authorList>
    </citation>
    <scope>NUCLEOTIDE SEQUENCE [LARGE SCALE GENOMIC DNA]</scope>
    <source>
        <strain evidence="7 8">CCMP1545</strain>
    </source>
</reference>
<dbReference type="GO" id="GO:0004430">
    <property type="term" value="F:1-phosphatidylinositol 4-kinase activity"/>
    <property type="evidence" value="ECO:0007669"/>
    <property type="project" value="UniProtKB-EC"/>
</dbReference>
<evidence type="ECO:0000256" key="1">
    <source>
        <dbReference type="ARBA" id="ARBA00001686"/>
    </source>
</evidence>
<evidence type="ECO:0000313" key="7">
    <source>
        <dbReference type="EMBL" id="EEH52608.1"/>
    </source>
</evidence>
<dbReference type="Gene3D" id="3.30.1010.10">
    <property type="entry name" value="Phosphatidylinositol 3-kinase Catalytic Subunit, Chain A, domain 4"/>
    <property type="match status" value="1"/>
</dbReference>
<dbReference type="SUPFAM" id="SSF56112">
    <property type="entry name" value="Protein kinase-like (PK-like)"/>
    <property type="match status" value="1"/>
</dbReference>
<dbReference type="InterPro" id="IPR057754">
    <property type="entry name" value="PI4-kinase_beta/PIK1_cat"/>
</dbReference>
<dbReference type="Pfam" id="PF00454">
    <property type="entry name" value="PI3_PI4_kinase"/>
    <property type="match status" value="1"/>
</dbReference>
<dbReference type="Gene3D" id="1.10.1070.11">
    <property type="entry name" value="Phosphatidylinositol 3-/4-kinase, catalytic domain"/>
    <property type="match status" value="1"/>
</dbReference>
<dbReference type="GO" id="GO:0048015">
    <property type="term" value="P:phosphatidylinositol-mediated signaling"/>
    <property type="evidence" value="ECO:0007669"/>
    <property type="project" value="TreeGrafter"/>
</dbReference>
<dbReference type="EMBL" id="GG663748">
    <property type="protein sequence ID" value="EEH52608.1"/>
    <property type="molecule type" value="Genomic_DNA"/>
</dbReference>
<dbReference type="RefSeq" id="XP_003063472.1">
    <property type="nucleotide sequence ID" value="XM_003063426.1"/>
</dbReference>
<dbReference type="Proteomes" id="UP000001876">
    <property type="component" value="Unassembled WGS sequence"/>
</dbReference>
<protein>
    <recommendedName>
        <fullName evidence="2">1-phosphatidylinositol 4-kinase</fullName>
        <ecNumber evidence="2">2.7.1.67</ecNumber>
    </recommendedName>
</protein>
<dbReference type="InterPro" id="IPR036940">
    <property type="entry name" value="PI3/4_kinase_cat_sf"/>
</dbReference>
<name>C1N646_MICPC</name>
<evidence type="ECO:0000313" key="8">
    <source>
        <dbReference type="Proteomes" id="UP000001876"/>
    </source>
</evidence>
<evidence type="ECO:0000256" key="2">
    <source>
        <dbReference type="ARBA" id="ARBA00012169"/>
    </source>
</evidence>
<gene>
    <name evidence="7" type="ORF">MICPUCDRAFT_36377</name>
</gene>
<feature type="compositionally biased region" description="Basic and acidic residues" evidence="5">
    <location>
        <begin position="253"/>
        <end position="262"/>
    </location>
</feature>
<feature type="region of interest" description="Disordered" evidence="5">
    <location>
        <begin position="86"/>
        <end position="133"/>
    </location>
</feature>
<dbReference type="AlphaFoldDB" id="C1N646"/>